<keyword evidence="10" id="KW-1185">Reference proteome</keyword>
<dbReference type="SUPFAM" id="SSF52374">
    <property type="entry name" value="Nucleotidylyl transferase"/>
    <property type="match status" value="1"/>
</dbReference>
<accession>A0ABN6V1Z5</accession>
<dbReference type="EMBL" id="AP027079">
    <property type="protein sequence ID" value="BDU70435.1"/>
    <property type="molecule type" value="Genomic_DNA"/>
</dbReference>
<feature type="binding site" evidence="8">
    <location>
        <position position="176"/>
    </location>
    <ligand>
        <name>ATP</name>
        <dbReference type="ChEBI" id="CHEBI:30616"/>
    </ligand>
</feature>
<gene>
    <name evidence="9" type="primary">panC1</name>
    <name evidence="8" type="synonym">panC</name>
    <name evidence="9" type="ORF">GETHOR_25360</name>
</gene>
<keyword evidence="6 8" id="KW-0067">ATP-binding</keyword>
<evidence type="ECO:0000256" key="5">
    <source>
        <dbReference type="ARBA" id="ARBA00022741"/>
    </source>
</evidence>
<dbReference type="NCBIfam" id="TIGR00125">
    <property type="entry name" value="cyt_tran_rel"/>
    <property type="match status" value="1"/>
</dbReference>
<feature type="binding site" evidence="8">
    <location>
        <position position="61"/>
    </location>
    <ligand>
        <name>beta-alanine</name>
        <dbReference type="ChEBI" id="CHEBI:57966"/>
    </ligand>
</feature>
<evidence type="ECO:0000313" key="10">
    <source>
        <dbReference type="Proteomes" id="UP001242010"/>
    </source>
</evidence>
<dbReference type="HAMAP" id="MF_00158">
    <property type="entry name" value="PanC"/>
    <property type="match status" value="1"/>
</dbReference>
<dbReference type="InterPro" id="IPR014729">
    <property type="entry name" value="Rossmann-like_a/b/a_fold"/>
</dbReference>
<dbReference type="PANTHER" id="PTHR21299">
    <property type="entry name" value="CYTIDYLATE KINASE/PANTOATE-BETA-ALANINE LIGASE"/>
    <property type="match status" value="1"/>
</dbReference>
<feature type="active site" description="Proton donor" evidence="8">
    <location>
        <position position="37"/>
    </location>
</feature>
<evidence type="ECO:0000256" key="3">
    <source>
        <dbReference type="ARBA" id="ARBA00022598"/>
    </source>
</evidence>
<dbReference type="InterPro" id="IPR042176">
    <property type="entry name" value="Pantoate_ligase_C"/>
</dbReference>
<keyword evidence="5 8" id="KW-0547">Nucleotide-binding</keyword>
<dbReference type="RefSeq" id="WP_286354153.1">
    <property type="nucleotide sequence ID" value="NZ_AP027079.1"/>
</dbReference>
<comment type="function">
    <text evidence="8">Catalyzes the condensation of pantoate with beta-alanine in an ATP-dependent reaction via a pantoyl-adenylate intermediate.</text>
</comment>
<comment type="similarity">
    <text evidence="2 8">Belongs to the pantothenate synthetase family.</text>
</comment>
<evidence type="ECO:0000256" key="2">
    <source>
        <dbReference type="ARBA" id="ARBA00009256"/>
    </source>
</evidence>
<evidence type="ECO:0000313" key="9">
    <source>
        <dbReference type="EMBL" id="BDU70435.1"/>
    </source>
</evidence>
<evidence type="ECO:0000256" key="8">
    <source>
        <dbReference type="HAMAP-Rule" id="MF_00158"/>
    </source>
</evidence>
<feature type="binding site" evidence="8">
    <location>
        <position position="61"/>
    </location>
    <ligand>
        <name>(R)-pantoate</name>
        <dbReference type="ChEBI" id="CHEBI:15980"/>
    </ligand>
</feature>
<evidence type="ECO:0000256" key="4">
    <source>
        <dbReference type="ARBA" id="ARBA00022655"/>
    </source>
</evidence>
<dbReference type="Gene3D" id="3.30.1300.10">
    <property type="entry name" value="Pantoate-beta-alanine ligase, C-terminal domain"/>
    <property type="match status" value="1"/>
</dbReference>
<keyword evidence="4 8" id="KW-0566">Pantothenate biosynthesis</keyword>
<reference evidence="10" key="1">
    <citation type="journal article" date="2023" name="Int. J. Syst. Evol. Microbiol.">
        <title>Mesoterricola silvestris gen. nov., sp. nov., Mesoterricola sediminis sp. nov., Geothrix oryzae sp. nov., Geothrix edaphica sp. nov., Geothrix rubra sp. nov., and Geothrix limicola sp. nov., six novel members of Acidobacteriota isolated from soils.</title>
        <authorList>
            <person name="Itoh H."/>
            <person name="Sugisawa Y."/>
            <person name="Mise K."/>
            <person name="Xu Z."/>
            <person name="Kuniyasu M."/>
            <person name="Ushijima N."/>
            <person name="Kawano K."/>
            <person name="Kobayashi E."/>
            <person name="Shiratori Y."/>
            <person name="Masuda Y."/>
            <person name="Senoo K."/>
        </authorList>
    </citation>
    <scope>NUCLEOTIDE SEQUENCE [LARGE SCALE GENOMIC DNA]</scope>
    <source>
        <strain evidence="10">Red222</strain>
    </source>
</reference>
<name>A0ABN6V1Z5_9BACT</name>
<organism evidence="9 10">
    <name type="scientific">Geothrix oryzae</name>
    <dbReference type="NCBI Taxonomy" id="2927975"/>
    <lineage>
        <taxon>Bacteria</taxon>
        <taxon>Pseudomonadati</taxon>
        <taxon>Acidobacteriota</taxon>
        <taxon>Holophagae</taxon>
        <taxon>Holophagales</taxon>
        <taxon>Holophagaceae</taxon>
        <taxon>Geothrix</taxon>
    </lineage>
</organism>
<evidence type="ECO:0000256" key="7">
    <source>
        <dbReference type="ARBA" id="ARBA00048258"/>
    </source>
</evidence>
<evidence type="ECO:0000256" key="6">
    <source>
        <dbReference type="ARBA" id="ARBA00022840"/>
    </source>
</evidence>
<evidence type="ECO:0000256" key="1">
    <source>
        <dbReference type="ARBA" id="ARBA00004990"/>
    </source>
</evidence>
<comment type="miscellaneous">
    <text evidence="8">The reaction proceeds by a bi uni uni bi ping pong mechanism.</text>
</comment>
<dbReference type="InterPro" id="IPR004821">
    <property type="entry name" value="Cyt_trans-like"/>
</dbReference>
<dbReference type="NCBIfam" id="TIGR00018">
    <property type="entry name" value="panC"/>
    <property type="match status" value="1"/>
</dbReference>
<proteinExistence type="inferred from homology"/>
<sequence>MRVVRTIADLRALLRPLRDEGKRIGFVPTMGFLHEGHGALIRQSAARCDATVVSIFVNPTQFGPGEDLTSYPRDLERDQNLCLEADTTVLFLPEVAEIYPTGFQTHVEPGRLAEPLCGRFRPGHFRGVATVVAKLFNIVQPDLAFFGQKDFQQTVVIRRMARDLNLPVDVVVVPTIREADGLALSSRNTYLDEDARRRALGLSQGLLAAKAAFDAGERQVTKLMDLARGPLSGVDSIQYLELVDVQALEPLQGLVDRAAVLCVAAFVGGTRLIDNVVLAPSPVDAGLNTSLSPQSV</sequence>
<dbReference type="CDD" id="cd00560">
    <property type="entry name" value="PanC"/>
    <property type="match status" value="1"/>
</dbReference>
<keyword evidence="8" id="KW-0963">Cytoplasm</keyword>
<feature type="binding site" evidence="8">
    <location>
        <begin position="147"/>
        <end position="150"/>
    </location>
    <ligand>
        <name>ATP</name>
        <dbReference type="ChEBI" id="CHEBI:30616"/>
    </ligand>
</feature>
<dbReference type="InterPro" id="IPR003721">
    <property type="entry name" value="Pantoate_ligase"/>
</dbReference>
<protein>
    <recommendedName>
        <fullName evidence="8">Pantothenate synthetase</fullName>
        <shortName evidence="8">PS</shortName>
        <ecNumber evidence="8">6.3.2.1</ecNumber>
    </recommendedName>
    <alternativeName>
        <fullName evidence="8">Pantoate--beta-alanine ligase</fullName>
    </alternativeName>
    <alternativeName>
        <fullName evidence="8">Pantoate-activating enzyme</fullName>
    </alternativeName>
</protein>
<dbReference type="EC" id="6.3.2.1" evidence="8"/>
<dbReference type="Proteomes" id="UP001242010">
    <property type="component" value="Chromosome"/>
</dbReference>
<feature type="binding site" evidence="8">
    <location>
        <position position="153"/>
    </location>
    <ligand>
        <name>(R)-pantoate</name>
        <dbReference type="ChEBI" id="CHEBI:15980"/>
    </ligand>
</feature>
<feature type="binding site" evidence="8">
    <location>
        <begin position="30"/>
        <end position="37"/>
    </location>
    <ligand>
        <name>ATP</name>
        <dbReference type="ChEBI" id="CHEBI:30616"/>
    </ligand>
</feature>
<dbReference type="Pfam" id="PF02569">
    <property type="entry name" value="Pantoate_ligase"/>
    <property type="match status" value="1"/>
</dbReference>
<feature type="binding site" evidence="8">
    <location>
        <begin position="184"/>
        <end position="187"/>
    </location>
    <ligand>
        <name>ATP</name>
        <dbReference type="ChEBI" id="CHEBI:30616"/>
    </ligand>
</feature>
<dbReference type="PANTHER" id="PTHR21299:SF1">
    <property type="entry name" value="PANTOATE--BETA-ALANINE LIGASE"/>
    <property type="match status" value="1"/>
</dbReference>
<comment type="subunit">
    <text evidence="8">Homodimer.</text>
</comment>
<comment type="pathway">
    <text evidence="1 8">Cofactor biosynthesis; (R)-pantothenate biosynthesis; (R)-pantothenate from (R)-pantoate and beta-alanine: step 1/1.</text>
</comment>
<dbReference type="Gene3D" id="3.40.50.620">
    <property type="entry name" value="HUPs"/>
    <property type="match status" value="1"/>
</dbReference>
<comment type="catalytic activity">
    <reaction evidence="7 8">
        <text>(R)-pantoate + beta-alanine + ATP = (R)-pantothenate + AMP + diphosphate + H(+)</text>
        <dbReference type="Rhea" id="RHEA:10912"/>
        <dbReference type="ChEBI" id="CHEBI:15378"/>
        <dbReference type="ChEBI" id="CHEBI:15980"/>
        <dbReference type="ChEBI" id="CHEBI:29032"/>
        <dbReference type="ChEBI" id="CHEBI:30616"/>
        <dbReference type="ChEBI" id="CHEBI:33019"/>
        <dbReference type="ChEBI" id="CHEBI:57966"/>
        <dbReference type="ChEBI" id="CHEBI:456215"/>
        <dbReference type="EC" id="6.3.2.1"/>
    </reaction>
</comment>
<comment type="subcellular location">
    <subcellularLocation>
        <location evidence="8">Cytoplasm</location>
    </subcellularLocation>
</comment>
<keyword evidence="3 8" id="KW-0436">Ligase</keyword>